<dbReference type="HOGENOM" id="CLU_009665_6_3_1"/>
<dbReference type="Proteomes" id="UP000053257">
    <property type="component" value="Unassembled WGS sequence"/>
</dbReference>
<dbReference type="EMBL" id="KN840523">
    <property type="protein sequence ID" value="KIP06188.1"/>
    <property type="molecule type" value="Genomic_DNA"/>
</dbReference>
<dbReference type="STRING" id="745531.A0A0C3PJ99"/>
<keyword evidence="7" id="KW-1185">Reference proteome</keyword>
<sequence>MSKPSDLRIAIIGGGVCGITCAVALTKKGINAHIYEAKGKYGEIGAGIGIGASSLQIMRELGIYDDLLACTPNPGECNIQGFRFVFGSEGHEEIFKMPARPDEYAVGIHRVTFLDILVKHLDPQYTHFNKRCVDVTVAEKFPSSSTAIFDDGSTIEADVVLLANGIKCPLRHIITGSKSNAAFGNNVCYRGLVAREETKKRGIETTYWDEPTIAIGNNRSLVIYPINGGAVLNIAAFVTRYGYAIGHPDVARDDSAPTLEVVSNEELLEKFKDYDSNLLSILGCLAKPNKWYINVVYPHLDSFVKGRVALLGDAAHAMVPHLYAGAGQGIEDGYLLAQLLSHPQTTSENVEVVLEAYDAVRRPRSQKVWDDSYAAGKAQAGMGPSGFTKDGIINDVTGIMDFVNSYKLGDELMQVEVMLKERSVWV</sequence>
<protein>
    <recommendedName>
        <fullName evidence="5">FAD-binding domain-containing protein</fullName>
    </recommendedName>
</protein>
<dbReference type="InterPro" id="IPR036188">
    <property type="entry name" value="FAD/NAD-bd_sf"/>
</dbReference>
<proteinExistence type="predicted"/>
<dbReference type="GO" id="GO:0044550">
    <property type="term" value="P:secondary metabolite biosynthetic process"/>
    <property type="evidence" value="ECO:0007669"/>
    <property type="project" value="TreeGrafter"/>
</dbReference>
<evidence type="ECO:0000313" key="6">
    <source>
        <dbReference type="EMBL" id="KIP06188.1"/>
    </source>
</evidence>
<evidence type="ECO:0000256" key="4">
    <source>
        <dbReference type="SAM" id="Phobius"/>
    </source>
</evidence>
<keyword evidence="4" id="KW-0812">Transmembrane</keyword>
<evidence type="ECO:0000256" key="2">
    <source>
        <dbReference type="ARBA" id="ARBA00022827"/>
    </source>
</evidence>
<reference evidence="6 7" key="1">
    <citation type="journal article" date="2014" name="PLoS Genet.">
        <title>Analysis of the Phlebiopsis gigantea genome, transcriptome and secretome provides insight into its pioneer colonization strategies of wood.</title>
        <authorList>
            <person name="Hori C."/>
            <person name="Ishida T."/>
            <person name="Igarashi K."/>
            <person name="Samejima M."/>
            <person name="Suzuki H."/>
            <person name="Master E."/>
            <person name="Ferreira P."/>
            <person name="Ruiz-Duenas F.J."/>
            <person name="Held B."/>
            <person name="Canessa P."/>
            <person name="Larrondo L.F."/>
            <person name="Schmoll M."/>
            <person name="Druzhinina I.S."/>
            <person name="Kubicek C.P."/>
            <person name="Gaskell J.A."/>
            <person name="Kersten P."/>
            <person name="St John F."/>
            <person name="Glasner J."/>
            <person name="Sabat G."/>
            <person name="Splinter BonDurant S."/>
            <person name="Syed K."/>
            <person name="Yadav J."/>
            <person name="Mgbeahuruike A.C."/>
            <person name="Kovalchuk A."/>
            <person name="Asiegbu F.O."/>
            <person name="Lackner G."/>
            <person name="Hoffmeister D."/>
            <person name="Rencoret J."/>
            <person name="Gutierrez A."/>
            <person name="Sun H."/>
            <person name="Lindquist E."/>
            <person name="Barry K."/>
            <person name="Riley R."/>
            <person name="Grigoriev I.V."/>
            <person name="Henrissat B."/>
            <person name="Kues U."/>
            <person name="Berka R.M."/>
            <person name="Martinez A.T."/>
            <person name="Covert S.F."/>
            <person name="Blanchette R.A."/>
            <person name="Cullen D."/>
        </authorList>
    </citation>
    <scope>NUCLEOTIDE SEQUENCE [LARGE SCALE GENOMIC DNA]</scope>
    <source>
        <strain evidence="6 7">11061_1 CR5-6</strain>
    </source>
</reference>
<name>A0A0C3PJ99_PHLG1</name>
<feature type="domain" description="FAD-binding" evidence="5">
    <location>
        <begin position="300"/>
        <end position="371"/>
    </location>
</feature>
<organism evidence="6 7">
    <name type="scientific">Phlebiopsis gigantea (strain 11061_1 CR5-6)</name>
    <name type="common">White-rot fungus</name>
    <name type="synonym">Peniophora gigantea</name>
    <dbReference type="NCBI Taxonomy" id="745531"/>
    <lineage>
        <taxon>Eukaryota</taxon>
        <taxon>Fungi</taxon>
        <taxon>Dikarya</taxon>
        <taxon>Basidiomycota</taxon>
        <taxon>Agaricomycotina</taxon>
        <taxon>Agaricomycetes</taxon>
        <taxon>Polyporales</taxon>
        <taxon>Phanerochaetaceae</taxon>
        <taxon>Phlebiopsis</taxon>
    </lineage>
</organism>
<dbReference type="InterPro" id="IPR051104">
    <property type="entry name" value="FAD_monoxygenase"/>
</dbReference>
<dbReference type="Gene3D" id="3.50.50.60">
    <property type="entry name" value="FAD/NAD(P)-binding domain"/>
    <property type="match status" value="1"/>
</dbReference>
<dbReference type="PANTHER" id="PTHR46720:SF3">
    <property type="entry name" value="FAD-BINDING DOMAIN-CONTAINING PROTEIN-RELATED"/>
    <property type="match status" value="1"/>
</dbReference>
<dbReference type="GO" id="GO:0016491">
    <property type="term" value="F:oxidoreductase activity"/>
    <property type="evidence" value="ECO:0007669"/>
    <property type="project" value="UniProtKB-KW"/>
</dbReference>
<gene>
    <name evidence="6" type="ORF">PHLGIDRAFT_91141</name>
</gene>
<keyword evidence="2" id="KW-0274">FAD</keyword>
<feature type="domain" description="FAD-binding" evidence="5">
    <location>
        <begin position="8"/>
        <end position="75"/>
    </location>
</feature>
<dbReference type="AlphaFoldDB" id="A0A0C3PJ99"/>
<evidence type="ECO:0000313" key="7">
    <source>
        <dbReference type="Proteomes" id="UP000053257"/>
    </source>
</evidence>
<dbReference type="GO" id="GO:0071949">
    <property type="term" value="F:FAD binding"/>
    <property type="evidence" value="ECO:0007669"/>
    <property type="project" value="InterPro"/>
</dbReference>
<feature type="non-terminal residue" evidence="6">
    <location>
        <position position="1"/>
    </location>
</feature>
<dbReference type="Pfam" id="PF01494">
    <property type="entry name" value="FAD_binding_3"/>
    <property type="match status" value="2"/>
</dbReference>
<evidence type="ECO:0000256" key="3">
    <source>
        <dbReference type="ARBA" id="ARBA00023002"/>
    </source>
</evidence>
<keyword evidence="4" id="KW-0472">Membrane</keyword>
<keyword evidence="1" id="KW-0285">Flavoprotein</keyword>
<dbReference type="InterPro" id="IPR002938">
    <property type="entry name" value="FAD-bd"/>
</dbReference>
<keyword evidence="4" id="KW-1133">Transmembrane helix</keyword>
<dbReference type="OrthoDB" id="417877at2759"/>
<evidence type="ECO:0000259" key="5">
    <source>
        <dbReference type="Pfam" id="PF01494"/>
    </source>
</evidence>
<accession>A0A0C3PJ99</accession>
<dbReference type="SUPFAM" id="SSF54373">
    <property type="entry name" value="FAD-linked reductases, C-terminal domain"/>
    <property type="match status" value="1"/>
</dbReference>
<dbReference type="PANTHER" id="PTHR46720">
    <property type="entry name" value="HYDROXYLASE, PUTATIVE (AFU_ORTHOLOGUE AFUA_3G01460)-RELATED"/>
    <property type="match status" value="1"/>
</dbReference>
<dbReference type="SUPFAM" id="SSF51905">
    <property type="entry name" value="FAD/NAD(P)-binding domain"/>
    <property type="match status" value="1"/>
</dbReference>
<dbReference type="PRINTS" id="PR00420">
    <property type="entry name" value="RNGMNOXGNASE"/>
</dbReference>
<evidence type="ECO:0000256" key="1">
    <source>
        <dbReference type="ARBA" id="ARBA00022630"/>
    </source>
</evidence>
<feature type="transmembrane region" description="Helical" evidence="4">
    <location>
        <begin position="7"/>
        <end position="25"/>
    </location>
</feature>
<keyword evidence="3" id="KW-0560">Oxidoreductase</keyword>